<evidence type="ECO:0000256" key="1">
    <source>
        <dbReference type="SAM" id="MobiDB-lite"/>
    </source>
</evidence>
<protein>
    <submittedName>
        <fullName evidence="2">Uncharacterized protein</fullName>
    </submittedName>
</protein>
<reference evidence="2 3" key="1">
    <citation type="submission" date="2021-03" db="EMBL/GenBank/DDBJ databases">
        <title>Assistant Professor.</title>
        <authorList>
            <person name="Huq M.A."/>
        </authorList>
    </citation>
    <scope>NUCLEOTIDE SEQUENCE [LARGE SCALE GENOMIC DNA]</scope>
    <source>
        <strain evidence="2 3">MAH-29</strain>
    </source>
</reference>
<proteinExistence type="predicted"/>
<dbReference type="Proteomes" id="UP000677244">
    <property type="component" value="Unassembled WGS sequence"/>
</dbReference>
<evidence type="ECO:0000313" key="2">
    <source>
        <dbReference type="EMBL" id="MBO9199775.1"/>
    </source>
</evidence>
<name>A0ABS3YPI4_9BACT</name>
<sequence length="50" mass="5173">MSLFNTGKNKDKKKGNIATGNKAPIPTKGKSNTKGAAKSTRVAGRAQRGS</sequence>
<keyword evidence="3" id="KW-1185">Reference proteome</keyword>
<organism evidence="2 3">
    <name type="scientific">Niastella soli</name>
    <dbReference type="NCBI Taxonomy" id="2821487"/>
    <lineage>
        <taxon>Bacteria</taxon>
        <taxon>Pseudomonadati</taxon>
        <taxon>Bacteroidota</taxon>
        <taxon>Chitinophagia</taxon>
        <taxon>Chitinophagales</taxon>
        <taxon>Chitinophagaceae</taxon>
        <taxon>Niastella</taxon>
    </lineage>
</organism>
<accession>A0ABS3YPI4</accession>
<comment type="caution">
    <text evidence="2">The sequence shown here is derived from an EMBL/GenBank/DDBJ whole genome shotgun (WGS) entry which is preliminary data.</text>
</comment>
<gene>
    <name evidence="2" type="ORF">J7I42_05810</name>
</gene>
<evidence type="ECO:0000313" key="3">
    <source>
        <dbReference type="Proteomes" id="UP000677244"/>
    </source>
</evidence>
<dbReference type="RefSeq" id="WP_209137830.1">
    <property type="nucleotide sequence ID" value="NZ_JAGHKO010000001.1"/>
</dbReference>
<feature type="region of interest" description="Disordered" evidence="1">
    <location>
        <begin position="1"/>
        <end position="50"/>
    </location>
</feature>
<dbReference type="EMBL" id="JAGHKO010000001">
    <property type="protein sequence ID" value="MBO9199775.1"/>
    <property type="molecule type" value="Genomic_DNA"/>
</dbReference>